<dbReference type="RefSeq" id="WP_344781430.1">
    <property type="nucleotide sequence ID" value="NZ_BAABAF010000003.1"/>
</dbReference>
<organism evidence="2 3">
    <name type="scientific">Microbacterium kribbense</name>
    <dbReference type="NCBI Taxonomy" id="433645"/>
    <lineage>
        <taxon>Bacteria</taxon>
        <taxon>Bacillati</taxon>
        <taxon>Actinomycetota</taxon>
        <taxon>Actinomycetes</taxon>
        <taxon>Micrococcales</taxon>
        <taxon>Microbacteriaceae</taxon>
        <taxon>Microbacterium</taxon>
    </lineage>
</organism>
<feature type="region of interest" description="Disordered" evidence="1">
    <location>
        <begin position="93"/>
        <end position="113"/>
    </location>
</feature>
<accession>A0ABP7GAB0</accession>
<comment type="caution">
    <text evidence="2">The sequence shown here is derived from an EMBL/GenBank/DDBJ whole genome shotgun (WGS) entry which is preliminary data.</text>
</comment>
<dbReference type="EMBL" id="BAABAF010000003">
    <property type="protein sequence ID" value="GAA3760418.1"/>
    <property type="molecule type" value="Genomic_DNA"/>
</dbReference>
<evidence type="ECO:0008006" key="4">
    <source>
        <dbReference type="Google" id="ProtNLM"/>
    </source>
</evidence>
<evidence type="ECO:0000256" key="1">
    <source>
        <dbReference type="SAM" id="MobiDB-lite"/>
    </source>
</evidence>
<name>A0ABP7GAB0_9MICO</name>
<protein>
    <recommendedName>
        <fullName evidence="4">Fe-S cluster assembly protein HesB</fullName>
    </recommendedName>
</protein>
<evidence type="ECO:0000313" key="2">
    <source>
        <dbReference type="EMBL" id="GAA3760418.1"/>
    </source>
</evidence>
<dbReference type="Proteomes" id="UP001500540">
    <property type="component" value="Unassembled WGS sequence"/>
</dbReference>
<sequence>MFTITDDASLIIKAIALRTGGGRAAGGVRIYDGSSRGTDLALEPADGPEDGDTVFTYLGARVFIAPEVADTVDAIMLDAGVNDDGVVDFVLGSAGGTRPEGMTGVRGTSRTAG</sequence>
<gene>
    <name evidence="2" type="ORF">GCM10022240_11340</name>
</gene>
<keyword evidence="3" id="KW-1185">Reference proteome</keyword>
<dbReference type="SUPFAM" id="SSF89360">
    <property type="entry name" value="HesB-like domain"/>
    <property type="match status" value="1"/>
</dbReference>
<evidence type="ECO:0000313" key="3">
    <source>
        <dbReference type="Proteomes" id="UP001500540"/>
    </source>
</evidence>
<reference evidence="3" key="1">
    <citation type="journal article" date="2019" name="Int. J. Syst. Evol. Microbiol.">
        <title>The Global Catalogue of Microorganisms (GCM) 10K type strain sequencing project: providing services to taxonomists for standard genome sequencing and annotation.</title>
        <authorList>
            <consortium name="The Broad Institute Genomics Platform"/>
            <consortium name="The Broad Institute Genome Sequencing Center for Infectious Disease"/>
            <person name="Wu L."/>
            <person name="Ma J."/>
        </authorList>
    </citation>
    <scope>NUCLEOTIDE SEQUENCE [LARGE SCALE GENOMIC DNA]</scope>
    <source>
        <strain evidence="3">JCM 16950</strain>
    </source>
</reference>
<dbReference type="InterPro" id="IPR035903">
    <property type="entry name" value="HesB-like_dom_sf"/>
</dbReference>
<proteinExistence type="predicted"/>